<organism evidence="1 2">
    <name type="scientific">Avena sativa</name>
    <name type="common">Oat</name>
    <dbReference type="NCBI Taxonomy" id="4498"/>
    <lineage>
        <taxon>Eukaryota</taxon>
        <taxon>Viridiplantae</taxon>
        <taxon>Streptophyta</taxon>
        <taxon>Embryophyta</taxon>
        <taxon>Tracheophyta</taxon>
        <taxon>Spermatophyta</taxon>
        <taxon>Magnoliopsida</taxon>
        <taxon>Liliopsida</taxon>
        <taxon>Poales</taxon>
        <taxon>Poaceae</taxon>
        <taxon>BOP clade</taxon>
        <taxon>Pooideae</taxon>
        <taxon>Poodae</taxon>
        <taxon>Poeae</taxon>
        <taxon>Poeae Chloroplast Group 1 (Aveneae type)</taxon>
        <taxon>Aveninae</taxon>
        <taxon>Avena</taxon>
    </lineage>
</organism>
<evidence type="ECO:0000313" key="1">
    <source>
        <dbReference type="EnsemblPlants" id="AVESA.00010b.r2.6AG1031140.1.CDS.1"/>
    </source>
</evidence>
<name>A0ACD5YSF7_AVESA</name>
<dbReference type="EnsemblPlants" id="AVESA.00010b.r2.6AG1031140.1">
    <property type="protein sequence ID" value="AVESA.00010b.r2.6AG1031140.1.CDS.1"/>
    <property type="gene ID" value="AVESA.00010b.r2.6AG1031140"/>
</dbReference>
<sequence length="355" mass="38594">MLSPGISVKRRHGGAGFALRCGCKDAKSVSVSTSPSPSGAGTSTTTETRGGAGRTNPSASTTTTDTLTSSLTSASSSSFVWEDAVAELDCSDDYGRDSSAAAQSFSGLLRELNELEQSVASWGQQKSHRNKKLSTPPQQEDRDEKRLSTPTQEGRVDKKLSTPPREHKKLSAPMQEDHVDKELPTPPREHRKVTPMKSGDHLTLTKGAKAGYRAGDRLEAAGHAGLAEAGLDGSVAVVKQSDDPLGDFRRSMVQMIVENGMVAGEELREMLRRFLSLNAPHHHDVILRAFAEIWAAVFEDEDEDEDSWRDEPDAPATAVPAHKRTTRREPSPSSRPPTMPRTPPRHHHSPSAWRV</sequence>
<keyword evidence="2" id="KW-1185">Reference proteome</keyword>
<proteinExistence type="predicted"/>
<reference evidence="1" key="2">
    <citation type="submission" date="2025-09" db="UniProtKB">
        <authorList>
            <consortium name="EnsemblPlants"/>
        </authorList>
    </citation>
    <scope>IDENTIFICATION</scope>
</reference>
<accession>A0ACD5YSF7</accession>
<reference evidence="1" key="1">
    <citation type="submission" date="2021-05" db="EMBL/GenBank/DDBJ databases">
        <authorList>
            <person name="Scholz U."/>
            <person name="Mascher M."/>
            <person name="Fiebig A."/>
        </authorList>
    </citation>
    <scope>NUCLEOTIDE SEQUENCE [LARGE SCALE GENOMIC DNA]</scope>
</reference>
<protein>
    <submittedName>
        <fullName evidence="1">Uncharacterized protein</fullName>
    </submittedName>
</protein>
<dbReference type="Proteomes" id="UP001732700">
    <property type="component" value="Chromosome 6A"/>
</dbReference>
<evidence type="ECO:0000313" key="2">
    <source>
        <dbReference type="Proteomes" id="UP001732700"/>
    </source>
</evidence>